<dbReference type="GO" id="GO:0015276">
    <property type="term" value="F:ligand-gated monoatomic ion channel activity"/>
    <property type="evidence" value="ECO:0007669"/>
    <property type="project" value="InterPro"/>
</dbReference>
<evidence type="ECO:0000256" key="12">
    <source>
        <dbReference type="ARBA" id="ARBA00023180"/>
    </source>
</evidence>
<dbReference type="Gene3D" id="3.40.190.10">
    <property type="entry name" value="Periplasmic binding protein-like II"/>
    <property type="match status" value="1"/>
</dbReference>
<dbReference type="Gene3D" id="3.40.50.2300">
    <property type="match status" value="1"/>
</dbReference>
<keyword evidence="13" id="KW-1071">Ligand-gated ion channel</keyword>
<dbReference type="InterPro" id="IPR001508">
    <property type="entry name" value="Iono_Glu_rcpt_met"/>
</dbReference>
<evidence type="ECO:0000256" key="15">
    <source>
        <dbReference type="PIRSR" id="PIRSR601508-1"/>
    </source>
</evidence>
<name>A0AA88HP78_ARTSF</name>
<evidence type="ECO:0000256" key="4">
    <source>
        <dbReference type="ARBA" id="ARBA00022475"/>
    </source>
</evidence>
<dbReference type="GO" id="GO:0046872">
    <property type="term" value="F:metal ion binding"/>
    <property type="evidence" value="ECO:0007669"/>
    <property type="project" value="UniProtKB-KW"/>
</dbReference>
<evidence type="ECO:0000259" key="19">
    <source>
        <dbReference type="SMART" id="SM00918"/>
    </source>
</evidence>
<comment type="similarity">
    <text evidence="2">Belongs to the glutamate-gated ion channel (TC 1.A.10.1) family.</text>
</comment>
<organism evidence="20 21">
    <name type="scientific">Artemia franciscana</name>
    <name type="common">Brine shrimp</name>
    <name type="synonym">Artemia sanfranciscana</name>
    <dbReference type="NCBI Taxonomy" id="6661"/>
    <lineage>
        <taxon>Eukaryota</taxon>
        <taxon>Metazoa</taxon>
        <taxon>Ecdysozoa</taxon>
        <taxon>Arthropoda</taxon>
        <taxon>Crustacea</taxon>
        <taxon>Branchiopoda</taxon>
        <taxon>Anostraca</taxon>
        <taxon>Artemiidae</taxon>
        <taxon>Artemia</taxon>
    </lineage>
</organism>
<dbReference type="GO" id="GO:0005886">
    <property type="term" value="C:plasma membrane"/>
    <property type="evidence" value="ECO:0007669"/>
    <property type="project" value="UniProtKB-SubCell"/>
</dbReference>
<dbReference type="Pfam" id="PF10613">
    <property type="entry name" value="Lig_chan-Glu_bd"/>
    <property type="match status" value="1"/>
</dbReference>
<feature type="transmembrane region" description="Helical" evidence="17">
    <location>
        <begin position="453"/>
        <end position="479"/>
    </location>
</feature>
<keyword evidence="5 17" id="KW-0812">Transmembrane</keyword>
<dbReference type="PRINTS" id="PR00177">
    <property type="entry name" value="NMDARECEPTOR"/>
</dbReference>
<keyword evidence="4" id="KW-1003">Cell membrane</keyword>
<sequence>VHGMLVIADETEFDSFKLVIHQSAAFGIPTFVIGIRNNLLSDKNSIYLYDQVHTYFPPRLKDMCLILKEAEELGLTGSGYVWIISEVALGCATIPPGALMLRQRLVTDIGGHTKDSLNFMVKVLSMLPVGIDEPPNGCIFGRDPWIPGYQFFQNALKTQTSLASTGFLSFDYYGQREFSNYDVLNINTDQGKVIVGSFLYSKATKNMTLSMNDPLIKWPGGGTRRPTGLTFSHHLKVVTALDVPFVYARHDEDNTGCRKNEVQCPMYASSGKILHQLCCEGYSIDLLKELAVKLNFTYTLYIPEDGIFSTYDLKEMQELNGPIGKLIKKEADMAIGALVATEQRARLIDFSVAFRHQGIAVLERKLAKTSTLVSFLQPFHGSLWITVMVAVHIIALTLYLLDRFSPFGRYKLPNSDHPEEDALNLSSAIWFAWGVLLNSGIGEGTPRSFSARVLGMVWAGFAMIIVASYTANLAAFLVLDRPKPTLSGLQDPRLRNPADNFTFTTVRGSPVEHYLNHQLDLHRVYKAMGQYTVNSVDEGIQAKVFPTVLRTKSPWSYQVDGWIDLLRHFGFRQFHLLHAQESDGWAFRLRVEKHLRTYETDIEKDLK</sequence>
<dbReference type="InterPro" id="IPR028082">
    <property type="entry name" value="Peripla_BP_I"/>
</dbReference>
<evidence type="ECO:0000313" key="21">
    <source>
        <dbReference type="Proteomes" id="UP001187531"/>
    </source>
</evidence>
<dbReference type="SMART" id="SM00918">
    <property type="entry name" value="Lig_chan-Glu_bd"/>
    <property type="match status" value="1"/>
</dbReference>
<dbReference type="AlphaFoldDB" id="A0AA88HP78"/>
<keyword evidence="6" id="KW-0479">Metal-binding</keyword>
<dbReference type="SUPFAM" id="SSF53822">
    <property type="entry name" value="Periplasmic binding protein-like I"/>
    <property type="match status" value="1"/>
</dbReference>
<dbReference type="Proteomes" id="UP001187531">
    <property type="component" value="Unassembled WGS sequence"/>
</dbReference>
<dbReference type="SMART" id="SM00079">
    <property type="entry name" value="PBPe"/>
    <property type="match status" value="1"/>
</dbReference>
<evidence type="ECO:0000259" key="18">
    <source>
        <dbReference type="SMART" id="SM00079"/>
    </source>
</evidence>
<evidence type="ECO:0000256" key="17">
    <source>
        <dbReference type="SAM" id="Phobius"/>
    </source>
</evidence>
<dbReference type="Gene3D" id="1.10.287.70">
    <property type="match status" value="1"/>
</dbReference>
<accession>A0AA88HP78</accession>
<evidence type="ECO:0000256" key="10">
    <source>
        <dbReference type="ARBA" id="ARBA00023136"/>
    </source>
</evidence>
<feature type="binding site" evidence="15">
    <location>
        <position position="344"/>
    </location>
    <ligand>
        <name>L-glutamate</name>
        <dbReference type="ChEBI" id="CHEBI:29985"/>
    </ligand>
</feature>
<keyword evidence="10 17" id="KW-0472">Membrane</keyword>
<dbReference type="FunFam" id="3.40.190.10:FF:000009">
    <property type="entry name" value="Putative glutamate receptor ionotropic NMDA 2B"/>
    <property type="match status" value="1"/>
</dbReference>
<feature type="domain" description="Ionotropic glutamate receptor L-glutamate and glycine-binding" evidence="19">
    <location>
        <begin position="265"/>
        <end position="328"/>
    </location>
</feature>
<dbReference type="SUPFAM" id="SSF53850">
    <property type="entry name" value="Periplasmic binding protein-like II"/>
    <property type="match status" value="1"/>
</dbReference>
<dbReference type="PANTHER" id="PTHR18966">
    <property type="entry name" value="IONOTROPIC GLUTAMATE RECEPTOR"/>
    <property type="match status" value="1"/>
</dbReference>
<dbReference type="Pfam" id="PF00060">
    <property type="entry name" value="Lig_chan"/>
    <property type="match status" value="1"/>
</dbReference>
<feature type="non-terminal residue" evidence="20">
    <location>
        <position position="1"/>
    </location>
</feature>
<evidence type="ECO:0000256" key="7">
    <source>
        <dbReference type="ARBA" id="ARBA00022833"/>
    </source>
</evidence>
<evidence type="ECO:0000256" key="1">
    <source>
        <dbReference type="ARBA" id="ARBA00004651"/>
    </source>
</evidence>
<keyword evidence="3" id="KW-0813">Transport</keyword>
<protein>
    <submittedName>
        <fullName evidence="20">Uncharacterized protein</fullName>
    </submittedName>
</protein>
<feature type="transmembrane region" description="Helical" evidence="17">
    <location>
        <begin position="381"/>
        <end position="401"/>
    </location>
</feature>
<proteinExistence type="inferred from homology"/>
<feature type="non-terminal residue" evidence="20">
    <location>
        <position position="607"/>
    </location>
</feature>
<evidence type="ECO:0000256" key="16">
    <source>
        <dbReference type="PIRSR" id="PIRSR601508-2"/>
    </source>
</evidence>
<dbReference type="SUPFAM" id="SSF81324">
    <property type="entry name" value="Voltage-gated potassium channels"/>
    <property type="match status" value="1"/>
</dbReference>
<dbReference type="InterPro" id="IPR001320">
    <property type="entry name" value="Iontro_rcpt_C"/>
</dbReference>
<comment type="caution">
    <text evidence="20">The sequence shown here is derived from an EMBL/GenBank/DDBJ whole genome shotgun (WGS) entry which is preliminary data.</text>
</comment>
<keyword evidence="9" id="KW-0406">Ion transport</keyword>
<evidence type="ECO:0000256" key="5">
    <source>
        <dbReference type="ARBA" id="ARBA00022692"/>
    </source>
</evidence>
<keyword evidence="21" id="KW-1185">Reference proteome</keyword>
<evidence type="ECO:0000313" key="20">
    <source>
        <dbReference type="EMBL" id="KAK2713105.1"/>
    </source>
</evidence>
<keyword evidence="8 17" id="KW-1133">Transmembrane helix</keyword>
<evidence type="ECO:0000256" key="6">
    <source>
        <dbReference type="ARBA" id="ARBA00022723"/>
    </source>
</evidence>
<feature type="site" description="Crucial to convey clamshell closure to channel opening" evidence="16">
    <location>
        <position position="486"/>
    </location>
</feature>
<evidence type="ECO:0000256" key="2">
    <source>
        <dbReference type="ARBA" id="ARBA00008685"/>
    </source>
</evidence>
<keyword evidence="14" id="KW-0407">Ion channel</keyword>
<evidence type="ECO:0000256" key="3">
    <source>
        <dbReference type="ARBA" id="ARBA00022448"/>
    </source>
</evidence>
<dbReference type="InterPro" id="IPR015683">
    <property type="entry name" value="Ionotropic_Glu_rcpt"/>
</dbReference>
<evidence type="ECO:0000256" key="11">
    <source>
        <dbReference type="ARBA" id="ARBA00023170"/>
    </source>
</evidence>
<evidence type="ECO:0000256" key="9">
    <source>
        <dbReference type="ARBA" id="ARBA00023065"/>
    </source>
</evidence>
<keyword evidence="7" id="KW-0862">Zinc</keyword>
<dbReference type="GO" id="GO:0038023">
    <property type="term" value="F:signaling receptor activity"/>
    <property type="evidence" value="ECO:0007669"/>
    <property type="project" value="InterPro"/>
</dbReference>
<feature type="domain" description="Ionotropic glutamate receptor C-terminal" evidence="18">
    <location>
        <begin position="261"/>
        <end position="573"/>
    </location>
</feature>
<reference evidence="20" key="1">
    <citation type="submission" date="2023-07" db="EMBL/GenBank/DDBJ databases">
        <title>Chromosome-level genome assembly of Artemia franciscana.</title>
        <authorList>
            <person name="Jo E."/>
        </authorList>
    </citation>
    <scope>NUCLEOTIDE SEQUENCE</scope>
    <source>
        <tissue evidence="20">Whole body</tissue>
    </source>
</reference>
<dbReference type="InterPro" id="IPR019594">
    <property type="entry name" value="Glu/Gly-bd"/>
</dbReference>
<comment type="subcellular location">
    <subcellularLocation>
        <location evidence="1">Cell membrane</location>
        <topology evidence="1">Multi-pass membrane protein</topology>
    </subcellularLocation>
</comment>
<dbReference type="EMBL" id="JAVRJZ010000015">
    <property type="protein sequence ID" value="KAK2713105.1"/>
    <property type="molecule type" value="Genomic_DNA"/>
</dbReference>
<gene>
    <name evidence="20" type="ORF">QYM36_011713</name>
</gene>
<evidence type="ECO:0000256" key="8">
    <source>
        <dbReference type="ARBA" id="ARBA00022989"/>
    </source>
</evidence>
<keyword evidence="11" id="KW-0675">Receptor</keyword>
<evidence type="ECO:0000256" key="13">
    <source>
        <dbReference type="ARBA" id="ARBA00023286"/>
    </source>
</evidence>
<evidence type="ECO:0000256" key="14">
    <source>
        <dbReference type="ARBA" id="ARBA00023303"/>
    </source>
</evidence>
<keyword evidence="12" id="KW-0325">Glycoprotein</keyword>